<dbReference type="Pfam" id="PF05974">
    <property type="entry name" value="DUF892"/>
    <property type="match status" value="1"/>
</dbReference>
<comment type="caution">
    <text evidence="1">The sequence shown here is derived from an EMBL/GenBank/DDBJ whole genome shotgun (WGS) entry which is preliminary data.</text>
</comment>
<gene>
    <name evidence="1" type="ORF">RM540_13695</name>
</gene>
<evidence type="ECO:0000313" key="1">
    <source>
        <dbReference type="EMBL" id="MDT0632807.1"/>
    </source>
</evidence>
<dbReference type="SUPFAM" id="SSF47240">
    <property type="entry name" value="Ferritin-like"/>
    <property type="match status" value="1"/>
</dbReference>
<sequence>MGLFSLNLKSFDDLYVAQLKDLYSAESQLVDALPKMADAAAHPDLKQAFMRHLETTRRQKDRLEQIGKNLGKSLSGETCEAMKGLVKEGQEIIDADGDEAVRDAGLIAAAQRVEHYEIAGYGTVRTFAERLRRDDDARLLAETLAEEEATDDSLTQLAESIVNPFAAEA</sequence>
<keyword evidence="2" id="KW-1185">Reference proteome</keyword>
<dbReference type="InterPro" id="IPR010287">
    <property type="entry name" value="DUF892_YciF-like"/>
</dbReference>
<dbReference type="InterPro" id="IPR047114">
    <property type="entry name" value="YciF"/>
</dbReference>
<dbReference type="EMBL" id="JAVRHT010000038">
    <property type="protein sequence ID" value="MDT0632807.1"/>
    <property type="molecule type" value="Genomic_DNA"/>
</dbReference>
<organism evidence="1 2">
    <name type="scientific">Rubrivirga litoralis</name>
    <dbReference type="NCBI Taxonomy" id="3075598"/>
    <lineage>
        <taxon>Bacteria</taxon>
        <taxon>Pseudomonadati</taxon>
        <taxon>Rhodothermota</taxon>
        <taxon>Rhodothermia</taxon>
        <taxon>Rhodothermales</taxon>
        <taxon>Rubricoccaceae</taxon>
        <taxon>Rubrivirga</taxon>
    </lineage>
</organism>
<dbReference type="Gene3D" id="1.20.1260.10">
    <property type="match status" value="1"/>
</dbReference>
<name>A0ABU3BU40_9BACT</name>
<dbReference type="PANTHER" id="PTHR30565:SF9">
    <property type="entry name" value="PROTEIN YCIF"/>
    <property type="match status" value="1"/>
</dbReference>
<reference evidence="1 2" key="1">
    <citation type="submission" date="2023-09" db="EMBL/GenBank/DDBJ databases">
        <authorList>
            <person name="Rey-Velasco X."/>
        </authorList>
    </citation>
    <scope>NUCLEOTIDE SEQUENCE [LARGE SCALE GENOMIC DNA]</scope>
    <source>
        <strain evidence="1 2">F394</strain>
    </source>
</reference>
<accession>A0ABU3BU40</accession>
<evidence type="ECO:0000313" key="2">
    <source>
        <dbReference type="Proteomes" id="UP001267426"/>
    </source>
</evidence>
<dbReference type="InterPro" id="IPR012347">
    <property type="entry name" value="Ferritin-like"/>
</dbReference>
<dbReference type="PANTHER" id="PTHR30565">
    <property type="entry name" value="PROTEIN YCIF"/>
    <property type="match status" value="1"/>
</dbReference>
<protein>
    <submittedName>
        <fullName evidence="1">Ferritin-like domain-containing protein</fullName>
    </submittedName>
</protein>
<dbReference type="CDD" id="cd07909">
    <property type="entry name" value="YciF"/>
    <property type="match status" value="1"/>
</dbReference>
<dbReference type="RefSeq" id="WP_311665067.1">
    <property type="nucleotide sequence ID" value="NZ_JAVRHT010000038.1"/>
</dbReference>
<dbReference type="InterPro" id="IPR009078">
    <property type="entry name" value="Ferritin-like_SF"/>
</dbReference>
<proteinExistence type="predicted"/>
<dbReference type="Proteomes" id="UP001267426">
    <property type="component" value="Unassembled WGS sequence"/>
</dbReference>